<proteinExistence type="predicted"/>
<feature type="compositionally biased region" description="Basic and acidic residues" evidence="1">
    <location>
        <begin position="225"/>
        <end position="236"/>
    </location>
</feature>
<evidence type="ECO:0000313" key="2">
    <source>
        <dbReference type="EMBL" id="TMR42514.1"/>
    </source>
</evidence>
<reference evidence="2 3" key="1">
    <citation type="submission" date="2019-05" db="EMBL/GenBank/DDBJ databases">
        <title>Draft genome sequence of Actinomadura geliboluensis A8036.</title>
        <authorList>
            <person name="Saricaoglu S."/>
            <person name="Isik K."/>
        </authorList>
    </citation>
    <scope>NUCLEOTIDE SEQUENCE [LARGE SCALE GENOMIC DNA]</scope>
    <source>
        <strain evidence="2 3">A8036</strain>
    </source>
</reference>
<dbReference type="Proteomes" id="UP000305238">
    <property type="component" value="Unassembled WGS sequence"/>
</dbReference>
<keyword evidence="3" id="KW-1185">Reference proteome</keyword>
<dbReference type="EMBL" id="VCKZ01000001">
    <property type="protein sequence ID" value="TMR42514.1"/>
    <property type="molecule type" value="Genomic_DNA"/>
</dbReference>
<evidence type="ECO:0000256" key="1">
    <source>
        <dbReference type="SAM" id="MobiDB-lite"/>
    </source>
</evidence>
<organism evidence="2 3">
    <name type="scientific">Actinomadura geliboluensis</name>
    <dbReference type="NCBI Taxonomy" id="882440"/>
    <lineage>
        <taxon>Bacteria</taxon>
        <taxon>Bacillati</taxon>
        <taxon>Actinomycetota</taxon>
        <taxon>Actinomycetes</taxon>
        <taxon>Streptosporangiales</taxon>
        <taxon>Thermomonosporaceae</taxon>
        <taxon>Actinomadura</taxon>
    </lineage>
</organism>
<feature type="compositionally biased region" description="Basic and acidic residues" evidence="1">
    <location>
        <begin position="14"/>
        <end position="46"/>
    </location>
</feature>
<feature type="region of interest" description="Disordered" evidence="1">
    <location>
        <begin position="217"/>
        <end position="251"/>
    </location>
</feature>
<accession>A0A5S4HCP4</accession>
<sequence length="251" mass="27574">MLARLRNVVAQDDAGERRKERQRPRLSESERVQRLGHRDRGGRRHGELEALGGGLGVQLGAGLGVPLGSRLGIRLASGFGIRLGGGLGVQLGGGRQRPLAGDLELRGNGQAAPRPAVHHPRLEVEGHRLQDVRQERELLRPGQRQAHHDPGDRVAGLGFIARGDEPDGHLQFRAGDRATQRQIRQFLGAHRYLDELCRPGKLGCPLLEGAQIYGDPNLPQVAGKPRGDLQPVRRTEPLQPRLETSHGHRRR</sequence>
<dbReference type="AlphaFoldDB" id="A0A5S4HCP4"/>
<feature type="region of interest" description="Disordered" evidence="1">
    <location>
        <begin position="12"/>
        <end position="46"/>
    </location>
</feature>
<name>A0A5S4HCP4_9ACTN</name>
<feature type="region of interest" description="Disordered" evidence="1">
    <location>
        <begin position="139"/>
        <end position="160"/>
    </location>
</feature>
<gene>
    <name evidence="2" type="ORF">ETD96_00455</name>
</gene>
<protein>
    <submittedName>
        <fullName evidence="2">Uncharacterized protein</fullName>
    </submittedName>
</protein>
<comment type="caution">
    <text evidence="2">The sequence shown here is derived from an EMBL/GenBank/DDBJ whole genome shotgun (WGS) entry which is preliminary data.</text>
</comment>
<evidence type="ECO:0000313" key="3">
    <source>
        <dbReference type="Proteomes" id="UP000305238"/>
    </source>
</evidence>